<dbReference type="AlphaFoldDB" id="F2PHK7"/>
<evidence type="ECO:0000313" key="2">
    <source>
        <dbReference type="Proteomes" id="UP000009169"/>
    </source>
</evidence>
<accession>F2PHK7</accession>
<protein>
    <submittedName>
        <fullName evidence="1">Uncharacterized protein</fullName>
    </submittedName>
</protein>
<dbReference type="Proteomes" id="UP000009169">
    <property type="component" value="Unassembled WGS sequence"/>
</dbReference>
<organism evidence="1 2">
    <name type="scientific">Trichophyton equinum (strain ATCC MYA-4606 / CBS 127.97)</name>
    <name type="common">Horse ringworm fungus</name>
    <dbReference type="NCBI Taxonomy" id="559882"/>
    <lineage>
        <taxon>Eukaryota</taxon>
        <taxon>Fungi</taxon>
        <taxon>Dikarya</taxon>
        <taxon>Ascomycota</taxon>
        <taxon>Pezizomycotina</taxon>
        <taxon>Eurotiomycetes</taxon>
        <taxon>Eurotiomycetidae</taxon>
        <taxon>Onygenales</taxon>
        <taxon>Arthrodermataceae</taxon>
        <taxon>Trichophyton</taxon>
    </lineage>
</organism>
<gene>
    <name evidence="1" type="ORF">TEQG_00428</name>
</gene>
<dbReference type="EMBL" id="DS995718">
    <property type="protein sequence ID" value="EGE01375.1"/>
    <property type="molecule type" value="Genomic_DNA"/>
</dbReference>
<evidence type="ECO:0000313" key="1">
    <source>
        <dbReference type="EMBL" id="EGE01375.1"/>
    </source>
</evidence>
<dbReference type="HOGENOM" id="CLU_1939605_0_0_1"/>
<dbReference type="VEuPathDB" id="FungiDB:TEQG_00428"/>
<name>F2PHK7_TRIEC</name>
<keyword evidence="2" id="KW-1185">Reference proteome</keyword>
<reference evidence="2" key="1">
    <citation type="journal article" date="2012" name="MBio">
        <title>Comparative genome analysis of Trichophyton rubrum and related dermatophytes reveals candidate genes involved in infection.</title>
        <authorList>
            <person name="Martinez D.A."/>
            <person name="Oliver B.G."/>
            <person name="Graeser Y."/>
            <person name="Goldberg J.M."/>
            <person name="Li W."/>
            <person name="Martinez-Rossi N.M."/>
            <person name="Monod M."/>
            <person name="Shelest E."/>
            <person name="Barton R.C."/>
            <person name="Birch E."/>
            <person name="Brakhage A.A."/>
            <person name="Chen Z."/>
            <person name="Gurr S.J."/>
            <person name="Heiman D."/>
            <person name="Heitman J."/>
            <person name="Kosti I."/>
            <person name="Rossi A."/>
            <person name="Saif S."/>
            <person name="Samalova M."/>
            <person name="Saunders C.W."/>
            <person name="Shea T."/>
            <person name="Summerbell R.C."/>
            <person name="Xu J."/>
            <person name="Young S."/>
            <person name="Zeng Q."/>
            <person name="Birren B.W."/>
            <person name="Cuomo C.A."/>
            <person name="White T.C."/>
        </authorList>
    </citation>
    <scope>NUCLEOTIDE SEQUENCE [LARGE SCALE GENOMIC DNA]</scope>
    <source>
        <strain evidence="2">ATCC MYA-4606 / CBS 127.97</strain>
    </source>
</reference>
<proteinExistence type="predicted"/>
<sequence>MSRNEGIFARYICLSAASQVATVTSLRRVNRGSVAGLVYVRHWPLPGVDLVFTPPSPPAPPNNAAAANLAGEESIKRAIRGGEKSDLELSARKSLCLHGRWGSELQGVVPCELEQRRMPRQCVVVLTISS</sequence>